<comment type="caution">
    <text evidence="2">The sequence shown here is derived from an EMBL/GenBank/DDBJ whole genome shotgun (WGS) entry which is preliminary data.</text>
</comment>
<proteinExistence type="predicted"/>
<dbReference type="InterPro" id="IPR001173">
    <property type="entry name" value="Glyco_trans_2-like"/>
</dbReference>
<accession>A0ABS6MVV4</accession>
<evidence type="ECO:0000313" key="3">
    <source>
        <dbReference type="Proteomes" id="UP000813068"/>
    </source>
</evidence>
<keyword evidence="3" id="KW-1185">Reference proteome</keyword>
<dbReference type="Pfam" id="PF00535">
    <property type="entry name" value="Glycos_transf_2"/>
    <property type="match status" value="1"/>
</dbReference>
<keyword evidence="2" id="KW-0328">Glycosyltransferase</keyword>
<name>A0ABS6MVV4_9GAMM</name>
<dbReference type="RefSeq" id="WP_217681408.1">
    <property type="nucleotide sequence ID" value="NZ_JAHRGL010000019.1"/>
</dbReference>
<dbReference type="Proteomes" id="UP000813068">
    <property type="component" value="Unassembled WGS sequence"/>
</dbReference>
<keyword evidence="2" id="KW-0808">Transferase</keyword>
<dbReference type="InterPro" id="IPR050834">
    <property type="entry name" value="Glycosyltransf_2"/>
</dbReference>
<evidence type="ECO:0000313" key="2">
    <source>
        <dbReference type="EMBL" id="MBV2132946.1"/>
    </source>
</evidence>
<evidence type="ECO:0000259" key="1">
    <source>
        <dbReference type="Pfam" id="PF00535"/>
    </source>
</evidence>
<dbReference type="PANTHER" id="PTHR43685:SF13">
    <property type="entry name" value="O ANTIGEN BIOSYNTHESIS RHAMNOSYLTRANSFERASE RFBN"/>
    <property type="match status" value="1"/>
</dbReference>
<sequence>MSVSLEPLKLRIACIVPTYNGRNDLVRLLDSLEHQTASFDLFVVDSSSKDGTQELVSARVRNVVTIPSSQFNHGGTRQLMVSQNPNYDVYVFLTQDAYLEDSRAIERLVEPFSNERVGAVCGRQLPHHDATPLAQHARFFNYPERSKVKSLADAPALGIKTPFMSNSFSAYRGKALLEVGGFPDHVILSEDMFVAARMLLNNWKVAYAGGACCRHSHNYTLAEEFCRYFDQGVFHAREAWIRQNFGGAGGEGLRYVKSELKFLGVSRLYLWPSAIVRNACKLLAYKLGQKEQQLSIGLKKKLGMYKGYWNSPFAEKN</sequence>
<gene>
    <name evidence="2" type="ORF">KRX52_09045</name>
</gene>
<feature type="domain" description="Glycosyltransferase 2-like" evidence="1">
    <location>
        <begin position="14"/>
        <end position="178"/>
    </location>
</feature>
<organism evidence="2 3">
    <name type="scientific">Geopseudomonas aromaticivorans</name>
    <dbReference type="NCBI Taxonomy" id="2849492"/>
    <lineage>
        <taxon>Bacteria</taxon>
        <taxon>Pseudomonadati</taxon>
        <taxon>Pseudomonadota</taxon>
        <taxon>Gammaproteobacteria</taxon>
        <taxon>Pseudomonadales</taxon>
        <taxon>Pseudomonadaceae</taxon>
        <taxon>Geopseudomonas</taxon>
    </lineage>
</organism>
<protein>
    <submittedName>
        <fullName evidence="2">Glycosyltransferase</fullName>
        <ecNumber evidence="2">2.4.-.-</ecNumber>
    </submittedName>
</protein>
<dbReference type="PANTHER" id="PTHR43685">
    <property type="entry name" value="GLYCOSYLTRANSFERASE"/>
    <property type="match status" value="1"/>
</dbReference>
<dbReference type="GO" id="GO:0016757">
    <property type="term" value="F:glycosyltransferase activity"/>
    <property type="evidence" value="ECO:0007669"/>
    <property type="project" value="UniProtKB-KW"/>
</dbReference>
<reference evidence="2 3" key="1">
    <citation type="submission" date="2021-06" db="EMBL/GenBank/DDBJ databases">
        <title>Differences between aerobic and microaerobic xylene degrading microbial communities.</title>
        <authorList>
            <person name="Banerjee S."/>
            <person name="Tancsics A."/>
        </authorList>
    </citation>
    <scope>NUCLEOTIDE SEQUENCE [LARGE SCALE GENOMIC DNA]</scope>
    <source>
        <strain evidence="2 3">MAP12</strain>
    </source>
</reference>
<dbReference type="EC" id="2.4.-.-" evidence="2"/>
<dbReference type="EMBL" id="JAHRGL010000019">
    <property type="protein sequence ID" value="MBV2132946.1"/>
    <property type="molecule type" value="Genomic_DNA"/>
</dbReference>